<evidence type="ECO:0000313" key="9">
    <source>
        <dbReference type="Proteomes" id="UP000054567"/>
    </source>
</evidence>
<dbReference type="Gene3D" id="3.90.1200.10">
    <property type="match status" value="1"/>
</dbReference>
<reference evidence="9" key="2">
    <citation type="journal article" date="2009" name="Genome Res.">
        <title>Comparative genomic analyses of the human fungal pathogens Coccidioides and their relatives.</title>
        <authorList>
            <person name="Sharpton T.J."/>
            <person name="Stajich J.E."/>
            <person name="Rounsley S.D."/>
            <person name="Gardner M.J."/>
            <person name="Wortman J.R."/>
            <person name="Jordar V.S."/>
            <person name="Maiti R."/>
            <person name="Kodira C.D."/>
            <person name="Neafsey D.E."/>
            <person name="Zeng Q."/>
            <person name="Hung C.-Y."/>
            <person name="McMahan C."/>
            <person name="Muszewska A."/>
            <person name="Grynberg M."/>
            <person name="Mandel M.A."/>
            <person name="Kellner E.M."/>
            <person name="Barker B.M."/>
            <person name="Galgiani J.N."/>
            <person name="Orbach M.J."/>
            <person name="Kirkland T.N."/>
            <person name="Cole G.T."/>
            <person name="Henn M.R."/>
            <person name="Birren B.W."/>
            <person name="Taylor J.W."/>
        </authorList>
    </citation>
    <scope>NUCLEOTIDE SEQUENCE [LARGE SCALE GENOMIC DNA]</scope>
    <source>
        <strain evidence="9">RMSCC 3488</strain>
    </source>
</reference>
<dbReference type="OrthoDB" id="2906425at2759"/>
<dbReference type="Pfam" id="PF01636">
    <property type="entry name" value="APH"/>
    <property type="match status" value="1"/>
</dbReference>
<proteinExistence type="inferred from homology"/>
<reference evidence="9" key="3">
    <citation type="journal article" date="2010" name="Genome Res.">
        <title>Population genomic sequencing of Coccidioides fungi reveals recent hybridization and transposon control.</title>
        <authorList>
            <person name="Neafsey D.E."/>
            <person name="Barker B.M."/>
            <person name="Sharpton T.J."/>
            <person name="Stajich J.E."/>
            <person name="Park D.J."/>
            <person name="Whiston E."/>
            <person name="Hung C.-Y."/>
            <person name="McMahan C."/>
            <person name="White J."/>
            <person name="Sykes S."/>
            <person name="Heiman D."/>
            <person name="Young S."/>
            <person name="Zeng Q."/>
            <person name="Abouelleil A."/>
            <person name="Aftuck L."/>
            <person name="Bessette D."/>
            <person name="Brown A."/>
            <person name="FitzGerald M."/>
            <person name="Lui A."/>
            <person name="Macdonald J.P."/>
            <person name="Priest M."/>
            <person name="Orbach M.J."/>
            <person name="Galgiani J.N."/>
            <person name="Kirkland T.N."/>
            <person name="Cole G.T."/>
            <person name="Birren B.W."/>
            <person name="Henn M.R."/>
            <person name="Taylor J.W."/>
            <person name="Rounsley S.D."/>
        </authorList>
    </citation>
    <scope>NUCLEOTIDE SEQUENCE [LARGE SCALE GENOMIC DNA]</scope>
    <source>
        <strain evidence="9">RMSCC 3488</strain>
    </source>
</reference>
<dbReference type="EMBL" id="DS268113">
    <property type="protein sequence ID" value="KMM71274.1"/>
    <property type="molecule type" value="Genomic_DNA"/>
</dbReference>
<keyword evidence="5" id="KW-0496">Mitochondrion</keyword>
<dbReference type="VEuPathDB" id="FungiDB:CPAG_07581"/>
<name>A0A0J6FQJ0_COCPO</name>
<feature type="domain" description="Aminoglycoside phosphotransferase" evidence="7">
    <location>
        <begin position="280"/>
        <end position="322"/>
    </location>
</feature>
<dbReference type="Gene3D" id="3.30.200.20">
    <property type="entry name" value="Phosphorylase Kinase, domain 1"/>
    <property type="match status" value="1"/>
</dbReference>
<organism evidence="8 9">
    <name type="scientific">Coccidioides posadasii RMSCC 3488</name>
    <dbReference type="NCBI Taxonomy" id="454284"/>
    <lineage>
        <taxon>Eukaryota</taxon>
        <taxon>Fungi</taxon>
        <taxon>Dikarya</taxon>
        <taxon>Ascomycota</taxon>
        <taxon>Pezizomycotina</taxon>
        <taxon>Eurotiomycetes</taxon>
        <taxon>Eurotiomycetidae</taxon>
        <taxon>Onygenales</taxon>
        <taxon>Onygenaceae</taxon>
        <taxon>Coccidioides</taxon>
    </lineage>
</organism>
<dbReference type="InterPro" id="IPR051035">
    <property type="entry name" value="Mito_inheritance_9"/>
</dbReference>
<comment type="similarity">
    <text evidence="2">Belongs to the AIM9 family.</text>
</comment>
<dbReference type="PANTHER" id="PTHR36091">
    <property type="entry name" value="ALTERED INHERITANCE OF MITOCHONDRIA PROTEIN 9, MITOCHONDRIAL"/>
    <property type="match status" value="1"/>
</dbReference>
<evidence type="ECO:0000256" key="5">
    <source>
        <dbReference type="ARBA" id="ARBA00023128"/>
    </source>
</evidence>
<dbReference type="SUPFAM" id="SSF56112">
    <property type="entry name" value="Protein kinase-like (PK-like)"/>
    <property type="match status" value="1"/>
</dbReference>
<dbReference type="PANTHER" id="PTHR36091:SF1">
    <property type="entry name" value="ALTERED INHERITANCE OF MITOCHONDRIA PROTEIN 9, MITOCHONDRIAL"/>
    <property type="match status" value="1"/>
</dbReference>
<evidence type="ECO:0000256" key="4">
    <source>
        <dbReference type="ARBA" id="ARBA00022946"/>
    </source>
</evidence>
<gene>
    <name evidence="8" type="ORF">CPAG_07581</name>
</gene>
<dbReference type="InterPro" id="IPR002575">
    <property type="entry name" value="Aminoglycoside_PTrfase"/>
</dbReference>
<protein>
    <recommendedName>
        <fullName evidence="3">Altered inheritance of mitochondria protein 9, mitochondrial</fullName>
    </recommendedName>
    <alternativeName>
        <fullName evidence="6">Found in mitochondrial proteome protein 29</fullName>
    </alternativeName>
</protein>
<accession>A0A0J6FQJ0</accession>
<dbReference type="InterPro" id="IPR011009">
    <property type="entry name" value="Kinase-like_dom_sf"/>
</dbReference>
<sequence length="354" mass="39938">MGGYFSSDCRRMHQTRRDLQDSKHDLEALHRYTSCRWLWNEHQQLACRYVKFDMSRLLELAASLIGSKYCVEAVKVSEGQYNKVFLLTMNDGREVIAKLPNPNAGRPCFTTASEVATMDFLRNILHLPVPKVYGWSSKASENPVGAEYIIMEKQAGVMLSDLGALYYKDDLPAMLDTSSPLYVDRDGKEVHSAKFGIGPTNHRSFFDFGRGELNIDHGPWSTPAEFMIAIAHREILCARARLRYPLMPEGLFYGPRQYQPSSSKKLSALHNYLKVAPYVLPDNRATLTSVLWHGDLHLQNIFVDPGEPTRILGIVDWQCVSICPLFTQVTCPGFLDYNGPAPEGLQQIHLPGTP</sequence>
<evidence type="ECO:0000313" key="8">
    <source>
        <dbReference type="EMBL" id="KMM71274.1"/>
    </source>
</evidence>
<keyword evidence="4" id="KW-0809">Transit peptide</keyword>
<dbReference type="GO" id="GO:0005739">
    <property type="term" value="C:mitochondrion"/>
    <property type="evidence" value="ECO:0007669"/>
    <property type="project" value="UniProtKB-SubCell"/>
</dbReference>
<evidence type="ECO:0000256" key="3">
    <source>
        <dbReference type="ARBA" id="ARBA00016197"/>
    </source>
</evidence>
<evidence type="ECO:0000256" key="6">
    <source>
        <dbReference type="ARBA" id="ARBA00031849"/>
    </source>
</evidence>
<reference evidence="8 9" key="1">
    <citation type="submission" date="2007-06" db="EMBL/GenBank/DDBJ databases">
        <title>The Genome Sequence of Coccidioides posadasii RMSCC_3488.</title>
        <authorList>
            <consortium name="Coccidioides Genome Resources Consortium"/>
            <consortium name="The Broad Institute Genome Sequencing Platform"/>
            <person name="Henn M.R."/>
            <person name="Sykes S."/>
            <person name="Young S."/>
            <person name="Jaffe D."/>
            <person name="Berlin A."/>
            <person name="Alvarez P."/>
            <person name="Butler J."/>
            <person name="Gnerre S."/>
            <person name="Grabherr M."/>
            <person name="Mauceli E."/>
            <person name="Brockman W."/>
            <person name="Kodira C."/>
            <person name="Alvarado L."/>
            <person name="Zeng Q."/>
            <person name="Crawford M."/>
            <person name="Antoine C."/>
            <person name="Devon K."/>
            <person name="Galgiani J."/>
            <person name="Orsborn K."/>
            <person name="Lewis M.L."/>
            <person name="Nusbaum C."/>
            <person name="Galagan J."/>
            <person name="Birren B."/>
        </authorList>
    </citation>
    <scope>NUCLEOTIDE SEQUENCE [LARGE SCALE GENOMIC DNA]</scope>
    <source>
        <strain evidence="8 9">RMSCC 3488</strain>
    </source>
</reference>
<comment type="subcellular location">
    <subcellularLocation>
        <location evidence="1">Mitochondrion</location>
    </subcellularLocation>
</comment>
<dbReference type="AlphaFoldDB" id="A0A0J6FQJ0"/>
<dbReference type="Proteomes" id="UP000054567">
    <property type="component" value="Unassembled WGS sequence"/>
</dbReference>
<evidence type="ECO:0000256" key="1">
    <source>
        <dbReference type="ARBA" id="ARBA00004173"/>
    </source>
</evidence>
<evidence type="ECO:0000259" key="7">
    <source>
        <dbReference type="Pfam" id="PF01636"/>
    </source>
</evidence>
<evidence type="ECO:0000256" key="2">
    <source>
        <dbReference type="ARBA" id="ARBA00005543"/>
    </source>
</evidence>